<evidence type="ECO:0000256" key="8">
    <source>
        <dbReference type="ARBA" id="ARBA00023139"/>
    </source>
</evidence>
<dbReference type="InterPro" id="IPR050979">
    <property type="entry name" value="LD-transpeptidase"/>
</dbReference>
<protein>
    <submittedName>
        <fullName evidence="16">Lipoprotein-anchoring transpeptidase ErfK/SrfK</fullName>
    </submittedName>
</protein>
<keyword evidence="6 13" id="KW-0573">Peptidoglycan synthesis</keyword>
<evidence type="ECO:0000256" key="9">
    <source>
        <dbReference type="ARBA" id="ARBA00023288"/>
    </source>
</evidence>
<dbReference type="GO" id="GO:0071555">
    <property type="term" value="P:cell wall organization"/>
    <property type="evidence" value="ECO:0007669"/>
    <property type="project" value="UniProtKB-UniRule"/>
</dbReference>
<comment type="caution">
    <text evidence="16">The sequence shown here is derived from an EMBL/GenBank/DDBJ whole genome shotgun (WGS) entry which is preliminary data.</text>
</comment>
<dbReference type="SUPFAM" id="SSF141523">
    <property type="entry name" value="L,D-transpeptidase catalytic domain-like"/>
    <property type="match status" value="1"/>
</dbReference>
<keyword evidence="4 14" id="KW-0732">Signal</keyword>
<dbReference type="InterPro" id="IPR038063">
    <property type="entry name" value="Transpep_catalytic_dom"/>
</dbReference>
<evidence type="ECO:0000256" key="12">
    <source>
        <dbReference type="ARBA" id="ARBA00060592"/>
    </source>
</evidence>
<dbReference type="PANTHER" id="PTHR30582:SF2">
    <property type="entry name" value="L,D-TRANSPEPTIDASE YCIB-RELATED"/>
    <property type="match status" value="1"/>
</dbReference>
<feature type="active site" description="Proton donor/acceptor" evidence="13">
    <location>
        <position position="253"/>
    </location>
</feature>
<keyword evidence="3" id="KW-0808">Transferase</keyword>
<dbReference type="Pfam" id="PF03734">
    <property type="entry name" value="YkuD"/>
    <property type="match status" value="1"/>
</dbReference>
<keyword evidence="5 13" id="KW-0133">Cell shape</keyword>
<evidence type="ECO:0000256" key="11">
    <source>
        <dbReference type="ARBA" id="ARBA00023316"/>
    </source>
</evidence>
<evidence type="ECO:0000256" key="13">
    <source>
        <dbReference type="PROSITE-ProRule" id="PRU01373"/>
    </source>
</evidence>
<evidence type="ECO:0000256" key="5">
    <source>
        <dbReference type="ARBA" id="ARBA00022960"/>
    </source>
</evidence>
<dbReference type="Pfam" id="PF17964">
    <property type="entry name" value="Big_10"/>
    <property type="match status" value="1"/>
</dbReference>
<feature type="active site" description="Nucleophile" evidence="13">
    <location>
        <position position="271"/>
    </location>
</feature>
<feature type="chain" id="PRO_5032271220" evidence="14">
    <location>
        <begin position="31"/>
        <end position="313"/>
    </location>
</feature>
<gene>
    <name evidence="16" type="ORF">FHU29_004000</name>
</gene>
<feature type="domain" description="L,D-TPase catalytic" evidence="15">
    <location>
        <begin position="170"/>
        <end position="295"/>
    </location>
</feature>
<keyword evidence="8" id="KW-0564">Palmitate</keyword>
<evidence type="ECO:0000256" key="6">
    <source>
        <dbReference type="ARBA" id="ARBA00022984"/>
    </source>
</evidence>
<feature type="signal peptide" evidence="14">
    <location>
        <begin position="1"/>
        <end position="30"/>
    </location>
</feature>
<keyword evidence="2" id="KW-1003">Cell membrane</keyword>
<comment type="pathway">
    <text evidence="1 13">Cell wall biogenesis; peptidoglycan biosynthesis.</text>
</comment>
<keyword evidence="9 16" id="KW-0449">Lipoprotein</keyword>
<dbReference type="UniPathway" id="UPA00219"/>
<dbReference type="PROSITE" id="PS52029">
    <property type="entry name" value="LD_TPASE"/>
    <property type="match status" value="1"/>
</dbReference>
<dbReference type="FunFam" id="2.40.440.10:FF:000005">
    <property type="entry name" value="L,D-transpeptidase 2"/>
    <property type="match status" value="1"/>
</dbReference>
<evidence type="ECO:0000256" key="14">
    <source>
        <dbReference type="SAM" id="SignalP"/>
    </source>
</evidence>
<evidence type="ECO:0000259" key="15">
    <source>
        <dbReference type="PROSITE" id="PS52029"/>
    </source>
</evidence>
<dbReference type="AlphaFoldDB" id="A0A839RRB5"/>
<dbReference type="InterPro" id="IPR041280">
    <property type="entry name" value="Big_10"/>
</dbReference>
<keyword evidence="7" id="KW-0472">Membrane</keyword>
<evidence type="ECO:0000313" key="16">
    <source>
        <dbReference type="EMBL" id="MBB3039512.1"/>
    </source>
</evidence>
<evidence type="ECO:0000256" key="1">
    <source>
        <dbReference type="ARBA" id="ARBA00004752"/>
    </source>
</evidence>
<dbReference type="Proteomes" id="UP000567922">
    <property type="component" value="Unassembled WGS sequence"/>
</dbReference>
<keyword evidence="11 13" id="KW-0961">Cell wall biogenesis/degradation</keyword>
<sequence>MKLMRRIAALGLGVALAVGISGGTAAVAHANPGGNGFADWWTELGLPGPAPDVALPPGLLPPPAPQTPGAPHVPGPVAPAPFTSAGINPAAGELVGVAQPVIINFPAPISDRAAAERAISVTSAPPVSGRFIWFSNSQVRWRPHEFWPAHAQVSVVAGPSRSNFRTGDATISVADDVTKTITVTRNGQVVRTMPVSFGKDRTPTPNGTYIIGERHRHMVMDSSTYGVPVDSPDGYRIDVEYATRMSNSGIFVHAAPWSLQHQGVRNVSAGCLNVSTDDARWFYENTRKGDPVIVRNTIGGRLNGWDGLGDWML</sequence>
<dbReference type="Gene3D" id="2.40.440.10">
    <property type="entry name" value="L,D-transpeptidase catalytic domain-like"/>
    <property type="match status" value="1"/>
</dbReference>
<keyword evidence="10" id="KW-0012">Acyltransferase</keyword>
<keyword evidence="17" id="KW-1185">Reference proteome</keyword>
<organism evidence="16 17">
    <name type="scientific">Hoyosella altamirensis</name>
    <dbReference type="NCBI Taxonomy" id="616997"/>
    <lineage>
        <taxon>Bacteria</taxon>
        <taxon>Bacillati</taxon>
        <taxon>Actinomycetota</taxon>
        <taxon>Actinomycetes</taxon>
        <taxon>Mycobacteriales</taxon>
        <taxon>Hoyosellaceae</taxon>
        <taxon>Hoyosella</taxon>
    </lineage>
</organism>
<dbReference type="CDD" id="cd13431">
    <property type="entry name" value="LDT_IgD_like_1"/>
    <property type="match status" value="1"/>
</dbReference>
<name>A0A839RRB5_9ACTN</name>
<dbReference type="PANTHER" id="PTHR30582">
    <property type="entry name" value="L,D-TRANSPEPTIDASE"/>
    <property type="match status" value="1"/>
</dbReference>
<dbReference type="CDD" id="cd16913">
    <property type="entry name" value="YkuD_like"/>
    <property type="match status" value="1"/>
</dbReference>
<dbReference type="GO" id="GO:0071972">
    <property type="term" value="F:peptidoglycan L,D-transpeptidase activity"/>
    <property type="evidence" value="ECO:0007669"/>
    <property type="project" value="TreeGrafter"/>
</dbReference>
<proteinExistence type="predicted"/>
<evidence type="ECO:0000256" key="2">
    <source>
        <dbReference type="ARBA" id="ARBA00022475"/>
    </source>
</evidence>
<reference evidence="16 17" key="1">
    <citation type="submission" date="2020-08" db="EMBL/GenBank/DDBJ databases">
        <title>Sequencing the genomes of 1000 actinobacteria strains.</title>
        <authorList>
            <person name="Klenk H.-P."/>
        </authorList>
    </citation>
    <scope>NUCLEOTIDE SEQUENCE [LARGE SCALE GENOMIC DNA]</scope>
    <source>
        <strain evidence="16 17">DSM 45258</strain>
    </source>
</reference>
<dbReference type="EMBL" id="JACHWS010000004">
    <property type="protein sequence ID" value="MBB3039512.1"/>
    <property type="molecule type" value="Genomic_DNA"/>
</dbReference>
<evidence type="ECO:0000256" key="4">
    <source>
        <dbReference type="ARBA" id="ARBA00022729"/>
    </source>
</evidence>
<accession>A0A839RRB5</accession>
<dbReference type="GO" id="GO:0008360">
    <property type="term" value="P:regulation of cell shape"/>
    <property type="evidence" value="ECO:0007669"/>
    <property type="project" value="UniProtKB-UniRule"/>
</dbReference>
<evidence type="ECO:0000256" key="7">
    <source>
        <dbReference type="ARBA" id="ARBA00023136"/>
    </source>
</evidence>
<comment type="pathway">
    <text evidence="12">Glycan biosynthesis.</text>
</comment>
<dbReference type="GO" id="GO:0005576">
    <property type="term" value="C:extracellular region"/>
    <property type="evidence" value="ECO:0007669"/>
    <property type="project" value="TreeGrafter"/>
</dbReference>
<evidence type="ECO:0000313" key="17">
    <source>
        <dbReference type="Proteomes" id="UP000567922"/>
    </source>
</evidence>
<dbReference type="Gene3D" id="2.60.40.3710">
    <property type="match status" value="1"/>
</dbReference>
<dbReference type="GO" id="GO:0018104">
    <property type="term" value="P:peptidoglycan-protein cross-linking"/>
    <property type="evidence" value="ECO:0007669"/>
    <property type="project" value="TreeGrafter"/>
</dbReference>
<dbReference type="InterPro" id="IPR005490">
    <property type="entry name" value="LD_TPept_cat_dom"/>
</dbReference>
<dbReference type="GO" id="GO:0016746">
    <property type="term" value="F:acyltransferase activity"/>
    <property type="evidence" value="ECO:0007669"/>
    <property type="project" value="UniProtKB-KW"/>
</dbReference>
<evidence type="ECO:0000256" key="3">
    <source>
        <dbReference type="ARBA" id="ARBA00022679"/>
    </source>
</evidence>
<evidence type="ECO:0000256" key="10">
    <source>
        <dbReference type="ARBA" id="ARBA00023315"/>
    </source>
</evidence>